<accession>A0AAU7U771</accession>
<proteinExistence type="predicted"/>
<keyword evidence="2" id="KW-0614">Plasmid</keyword>
<organism evidence="2">
    <name type="scientific">Deinococcus sonorensis KR-87</name>
    <dbReference type="NCBI Taxonomy" id="694439"/>
    <lineage>
        <taxon>Bacteria</taxon>
        <taxon>Thermotogati</taxon>
        <taxon>Deinococcota</taxon>
        <taxon>Deinococci</taxon>
        <taxon>Deinococcales</taxon>
        <taxon>Deinococcaceae</taxon>
        <taxon>Deinococcus</taxon>
    </lineage>
</organism>
<sequence length="134" mass="14665">MSADATTPEGMHVVPSAFPPAETVDRLEAILRERHFRVFARIDQAQEARQVGLTLRPTILLLFGDPQSGTALMQASTTAALDLPLRIVAWQDAAQHAWVTYDDPAYLGRRHHLPDDLVARISGIHALVHAAAAE</sequence>
<dbReference type="EMBL" id="CP158298">
    <property type="protein sequence ID" value="XBV83933.1"/>
    <property type="molecule type" value="Genomic_DNA"/>
</dbReference>
<dbReference type="SUPFAM" id="SSF103247">
    <property type="entry name" value="TT1751-like"/>
    <property type="match status" value="1"/>
</dbReference>
<name>A0AAU7U771_9DEIO</name>
<dbReference type="Pfam" id="PF03625">
    <property type="entry name" value="DUF302"/>
    <property type="match status" value="1"/>
</dbReference>
<dbReference type="RefSeq" id="WP_350241811.1">
    <property type="nucleotide sequence ID" value="NZ_CP158298.1"/>
</dbReference>
<geneLocation type="plasmid" evidence="2">
    <name>pDson03</name>
</geneLocation>
<dbReference type="Gene3D" id="3.30.310.70">
    <property type="entry name" value="TT1751-like domain"/>
    <property type="match status" value="1"/>
</dbReference>
<reference evidence="2" key="1">
    <citation type="submission" date="2024-06" db="EMBL/GenBank/DDBJ databases">
        <title>Draft Genome Sequence of Deinococcus sonorensis Type Strain KR-87, a Biofilm Producing Representative of the Genus Deinococcus.</title>
        <authorList>
            <person name="Boren L.S."/>
            <person name="Grosso R.A."/>
            <person name="Hugenberg-Cox A.N."/>
            <person name="Hill J.T.E."/>
            <person name="Albert C.M."/>
            <person name="Tuohy J.M."/>
        </authorList>
    </citation>
    <scope>NUCLEOTIDE SEQUENCE</scope>
    <source>
        <strain evidence="2">KR-87</strain>
        <plasmid evidence="2">pDson03</plasmid>
    </source>
</reference>
<dbReference type="PANTHER" id="PTHR38342:SF2">
    <property type="entry name" value="INNER MEMBRANE OR EXPORTED"/>
    <property type="match status" value="1"/>
</dbReference>
<gene>
    <name evidence="2" type="ORF">ABOD76_04385</name>
</gene>
<dbReference type="CDD" id="cd14797">
    <property type="entry name" value="DUF302"/>
    <property type="match status" value="1"/>
</dbReference>
<dbReference type="InterPro" id="IPR035923">
    <property type="entry name" value="TT1751-like_sf"/>
</dbReference>
<dbReference type="PANTHER" id="PTHR38342">
    <property type="entry name" value="SLR5037 PROTEIN"/>
    <property type="match status" value="1"/>
</dbReference>
<dbReference type="KEGG" id="dsc:ABOD76_04385"/>
<dbReference type="InterPro" id="IPR005180">
    <property type="entry name" value="DUF302"/>
</dbReference>
<protein>
    <submittedName>
        <fullName evidence="2">DUF302 domain-containing protein</fullName>
    </submittedName>
</protein>
<dbReference type="AlphaFoldDB" id="A0AAU7U771"/>
<evidence type="ECO:0000259" key="1">
    <source>
        <dbReference type="Pfam" id="PF03625"/>
    </source>
</evidence>
<evidence type="ECO:0000313" key="2">
    <source>
        <dbReference type="EMBL" id="XBV83933.1"/>
    </source>
</evidence>
<feature type="domain" description="DUF302" evidence="1">
    <location>
        <begin position="42"/>
        <end position="104"/>
    </location>
</feature>